<reference evidence="1 2" key="1">
    <citation type="submission" date="2022-02" db="EMBL/GenBank/DDBJ databases">
        <title>Genomic structural plasticity of rodent-associated Bartonella in nature.</title>
        <authorList>
            <person name="Sousa K.C.M."/>
            <person name="Gutierrez R."/>
            <person name="Yahalomi D."/>
            <person name="Shalit T."/>
            <person name="Markus B."/>
            <person name="Nachum-Biala Y."/>
            <person name="Hawlena H."/>
            <person name="Marcos-Hadad E."/>
            <person name="Hazkani-Covo E."/>
            <person name="Neves H.R."/>
            <person name="Covo S."/>
            <person name="Harrus S."/>
        </authorList>
    </citation>
    <scope>NUCLEOTIDE SEQUENCE [LARGE SCALE GENOMIC DNA]</scope>
    <source>
        <strain evidence="1 2">B35_1_2</strain>
    </source>
</reference>
<accession>A0ABY3VXU1</accession>
<sequence length="46" mass="4940">MYRLWRRIGAFVMGWNGEGEFGGGDFVNGEHKLGGRAQVGGGNKLG</sequence>
<evidence type="ECO:0000313" key="2">
    <source>
        <dbReference type="Proteomes" id="UP000829580"/>
    </source>
</evidence>
<dbReference type="GeneID" id="71062346"/>
<protein>
    <submittedName>
        <fullName evidence="1">Uncharacterized protein</fullName>
    </submittedName>
</protein>
<name>A0ABY3VXU1_9HYPH</name>
<gene>
    <name evidence="1" type="ORF">MNL13_06160</name>
</gene>
<keyword evidence="2" id="KW-1185">Reference proteome</keyword>
<evidence type="ECO:0000313" key="1">
    <source>
        <dbReference type="EMBL" id="UNF28794.1"/>
    </source>
</evidence>
<dbReference type="Proteomes" id="UP000829580">
    <property type="component" value="Chromosome"/>
</dbReference>
<dbReference type="EMBL" id="CP093033">
    <property type="protein sequence ID" value="UNF28794.1"/>
    <property type="molecule type" value="Genomic_DNA"/>
</dbReference>
<proteinExistence type="predicted"/>
<organism evidence="1 2">
    <name type="scientific">Bartonella krasnovii</name>
    <dbReference type="NCBI Taxonomy" id="2267275"/>
    <lineage>
        <taxon>Bacteria</taxon>
        <taxon>Pseudomonadati</taxon>
        <taxon>Pseudomonadota</taxon>
        <taxon>Alphaproteobacteria</taxon>
        <taxon>Hyphomicrobiales</taxon>
        <taxon>Bartonellaceae</taxon>
        <taxon>Bartonella</taxon>
    </lineage>
</organism>
<dbReference type="RefSeq" id="WP_167309307.1">
    <property type="nucleotide sequence ID" value="NZ_CP031844.2"/>
</dbReference>